<dbReference type="AlphaFoldDB" id="A0A412XCJ0"/>
<accession>A0A412XCJ0</accession>
<sequence>MEKRYKIKQNCITKTPDHPSRTTGRRHKNMTYKDMDNFKYILFPLPLIQEIFKKPKNGFSDIFDVGIYRVSQALQIDEYNALKQLVYCYYRGGLTNSLQSKLYRLKDAEIFYIDEDYNGFSDYEFIPDTEIESLYEYCKEHQELKNEIEEFHRLRQVKTVLNIKFDISCVSQTYKKYHSAYNGFHNQPLVSISQAMMFDFYKNTKTDYEKALFAMYAGIRSIIGNKDFAETTGSMIKCRMFGAKNKTELEFILSDKKVKSAYKQYTTDYHYKKMLKELVVRGFLQSEIGYNKRTYVSCKLDMKGLEDAIVEHIKQKSLNFKIKQFENSRLKAINSINQRLNKSTS</sequence>
<reference evidence="1 2" key="1">
    <citation type="submission" date="2018-08" db="EMBL/GenBank/DDBJ databases">
        <title>A genome reference for cultivated species of the human gut microbiota.</title>
        <authorList>
            <person name="Zou Y."/>
            <person name="Xue W."/>
            <person name="Luo G."/>
        </authorList>
    </citation>
    <scope>NUCLEOTIDE SEQUENCE [LARGE SCALE GENOMIC DNA]</scope>
    <source>
        <strain evidence="1 2">AF14-42</strain>
    </source>
</reference>
<evidence type="ECO:0000313" key="1">
    <source>
        <dbReference type="EMBL" id="RGV40934.1"/>
    </source>
</evidence>
<gene>
    <name evidence="1" type="ORF">DWW14_13215</name>
</gene>
<organism evidence="1 2">
    <name type="scientific">Bacteroides uniformis</name>
    <dbReference type="NCBI Taxonomy" id="820"/>
    <lineage>
        <taxon>Bacteria</taxon>
        <taxon>Pseudomonadati</taxon>
        <taxon>Bacteroidota</taxon>
        <taxon>Bacteroidia</taxon>
        <taxon>Bacteroidales</taxon>
        <taxon>Bacteroidaceae</taxon>
        <taxon>Bacteroides</taxon>
    </lineage>
</organism>
<dbReference type="EMBL" id="QRZC01000018">
    <property type="protein sequence ID" value="RGV40934.1"/>
    <property type="molecule type" value="Genomic_DNA"/>
</dbReference>
<name>A0A412XCJ0_BACUN</name>
<dbReference type="Proteomes" id="UP000285343">
    <property type="component" value="Unassembled WGS sequence"/>
</dbReference>
<comment type="caution">
    <text evidence="1">The sequence shown here is derived from an EMBL/GenBank/DDBJ whole genome shotgun (WGS) entry which is preliminary data.</text>
</comment>
<evidence type="ECO:0000313" key="2">
    <source>
        <dbReference type="Proteomes" id="UP000285343"/>
    </source>
</evidence>
<protein>
    <submittedName>
        <fullName evidence="1">Uncharacterized protein</fullName>
    </submittedName>
</protein>
<proteinExistence type="predicted"/>